<feature type="compositionally biased region" description="Acidic residues" evidence="1">
    <location>
        <begin position="33"/>
        <end position="45"/>
    </location>
</feature>
<gene>
    <name evidence="2" type="ORF">PM085_06585</name>
</gene>
<proteinExistence type="predicted"/>
<evidence type="ECO:0000313" key="3">
    <source>
        <dbReference type="Proteomes" id="UP001210528"/>
    </source>
</evidence>
<protein>
    <recommendedName>
        <fullName evidence="4">Rubrerythrin</fullName>
    </recommendedName>
</protein>
<accession>A0ABT4Z1A9</accession>
<dbReference type="RefSeq" id="WP_179231098.1">
    <property type="nucleotide sequence ID" value="NZ_JAQLTZ010000002.1"/>
</dbReference>
<evidence type="ECO:0008006" key="4">
    <source>
        <dbReference type="Google" id="ProtNLM"/>
    </source>
</evidence>
<dbReference type="EMBL" id="JAQLUK010000004">
    <property type="protein sequence ID" value="MDB2291954.1"/>
    <property type="molecule type" value="Genomic_DNA"/>
</dbReference>
<name>A0ABT4Z1A9_HALEZ</name>
<sequence>MSDEERGHASFLAEQLRLAEENGNLPDELAEKPEDDEGEEVDDVE</sequence>
<organism evidence="2 3">
    <name type="scientific">Halorubrum ezzemoulense</name>
    <name type="common">Halorubrum chaoviator</name>
    <dbReference type="NCBI Taxonomy" id="337243"/>
    <lineage>
        <taxon>Archaea</taxon>
        <taxon>Methanobacteriati</taxon>
        <taxon>Methanobacteriota</taxon>
        <taxon>Stenosarchaea group</taxon>
        <taxon>Halobacteria</taxon>
        <taxon>Halobacteriales</taxon>
        <taxon>Haloferacaceae</taxon>
        <taxon>Halorubrum</taxon>
    </lineage>
</organism>
<comment type="caution">
    <text evidence="2">The sequence shown here is derived from an EMBL/GenBank/DDBJ whole genome shotgun (WGS) entry which is preliminary data.</text>
</comment>
<dbReference type="Proteomes" id="UP001210528">
    <property type="component" value="Unassembled WGS sequence"/>
</dbReference>
<evidence type="ECO:0000313" key="2">
    <source>
        <dbReference type="EMBL" id="MDB2291954.1"/>
    </source>
</evidence>
<reference evidence="2 3" key="1">
    <citation type="submission" date="2023-01" db="EMBL/GenBank/DDBJ databases">
        <title>Halorubrum ezzemoulense from Santa Pola, Spain.</title>
        <authorList>
            <person name="Feng Y."/>
            <person name="Louyakis A.S."/>
            <person name="Gogarten J.P."/>
        </authorList>
    </citation>
    <scope>NUCLEOTIDE SEQUENCE [LARGE SCALE GENOMIC DNA]</scope>
    <source>
        <strain evidence="2 3">AMM015</strain>
    </source>
</reference>
<feature type="region of interest" description="Disordered" evidence="1">
    <location>
        <begin position="1"/>
        <end position="45"/>
    </location>
</feature>
<evidence type="ECO:0000256" key="1">
    <source>
        <dbReference type="SAM" id="MobiDB-lite"/>
    </source>
</evidence>
<keyword evidence="3" id="KW-1185">Reference proteome</keyword>